<dbReference type="EMBL" id="VIIS01000459">
    <property type="protein sequence ID" value="KAF0308843.1"/>
    <property type="molecule type" value="Genomic_DNA"/>
</dbReference>
<organism evidence="1 2">
    <name type="scientific">Amphibalanus amphitrite</name>
    <name type="common">Striped barnacle</name>
    <name type="synonym">Balanus amphitrite</name>
    <dbReference type="NCBI Taxonomy" id="1232801"/>
    <lineage>
        <taxon>Eukaryota</taxon>
        <taxon>Metazoa</taxon>
        <taxon>Ecdysozoa</taxon>
        <taxon>Arthropoda</taxon>
        <taxon>Crustacea</taxon>
        <taxon>Multicrustacea</taxon>
        <taxon>Cirripedia</taxon>
        <taxon>Thoracica</taxon>
        <taxon>Thoracicalcarea</taxon>
        <taxon>Balanomorpha</taxon>
        <taxon>Balanoidea</taxon>
        <taxon>Balanidae</taxon>
        <taxon>Amphibalaninae</taxon>
        <taxon>Amphibalanus</taxon>
    </lineage>
</organism>
<dbReference type="Proteomes" id="UP000440578">
    <property type="component" value="Unassembled WGS sequence"/>
</dbReference>
<name>A0A6A4WS16_AMPAM</name>
<dbReference type="PANTHER" id="PTHR35385">
    <property type="entry name" value="PROTEIN B, PUTATIVE-RELATED-RELATED"/>
    <property type="match status" value="1"/>
</dbReference>
<reference evidence="1 2" key="1">
    <citation type="submission" date="2019-07" db="EMBL/GenBank/DDBJ databases">
        <title>Draft genome assembly of a fouling barnacle, Amphibalanus amphitrite (Darwin, 1854): The first reference genome for Thecostraca.</title>
        <authorList>
            <person name="Kim W."/>
        </authorList>
    </citation>
    <scope>NUCLEOTIDE SEQUENCE [LARGE SCALE GENOMIC DNA]</scope>
    <source>
        <strain evidence="1">SNU_AA5</strain>
        <tissue evidence="1">Soma without cirri and trophi</tissue>
    </source>
</reference>
<evidence type="ECO:0000313" key="2">
    <source>
        <dbReference type="Proteomes" id="UP000440578"/>
    </source>
</evidence>
<evidence type="ECO:0000313" key="1">
    <source>
        <dbReference type="EMBL" id="KAF0308843.1"/>
    </source>
</evidence>
<dbReference type="AlphaFoldDB" id="A0A6A4WS16"/>
<sequence length="236" mass="25673">MYAASCSMLMDYQLIVLSHGAVMAGMVLHEEARGGACSGSTSQAPTPSPCAFKRTVCTWCGEQELLNGTTLAYRCQEEETSAQKWLKLFEATTKTSFSVFSVCGRNGIIYQARLRCHRQPPGRVSRPRKKQPAKDTGCGMKVTALMTRIPNRNRSKHPCAGYALRITSNGEPHNHAVETAAALRYRKVPETTDARLLELSSHHHFTSLATGSVAGVPPGGSHLILELVTVVVAIYV</sequence>
<accession>A0A6A4WS16</accession>
<evidence type="ECO:0008006" key="3">
    <source>
        <dbReference type="Google" id="ProtNLM"/>
    </source>
</evidence>
<comment type="caution">
    <text evidence="1">The sequence shown here is derived from an EMBL/GenBank/DDBJ whole genome shotgun (WGS) entry which is preliminary data.</text>
</comment>
<proteinExistence type="predicted"/>
<gene>
    <name evidence="1" type="ORF">FJT64_002118</name>
</gene>
<protein>
    <recommendedName>
        <fullName evidence="3">FAR1 domain-containing protein</fullName>
    </recommendedName>
</protein>
<dbReference type="PANTHER" id="PTHR35385:SF2">
    <property type="entry name" value="PROTEIN B, PUTATIVE-RELATED"/>
    <property type="match status" value="1"/>
</dbReference>
<keyword evidence="2" id="KW-1185">Reference proteome</keyword>